<evidence type="ECO:0000259" key="2">
    <source>
        <dbReference type="Pfam" id="PF13302"/>
    </source>
</evidence>
<keyword evidence="3" id="KW-0808">Transferase</keyword>
<dbReference type="SUPFAM" id="SSF55729">
    <property type="entry name" value="Acyl-CoA N-acyltransferases (Nat)"/>
    <property type="match status" value="1"/>
</dbReference>
<dbReference type="EMBL" id="JBITDC010000001">
    <property type="protein sequence ID" value="MFI5673198.1"/>
    <property type="molecule type" value="Genomic_DNA"/>
</dbReference>
<reference evidence="3 4" key="1">
    <citation type="submission" date="2024-10" db="EMBL/GenBank/DDBJ databases">
        <title>The Natural Products Discovery Center: Release of the First 8490 Sequenced Strains for Exploring Actinobacteria Biosynthetic Diversity.</title>
        <authorList>
            <person name="Kalkreuter E."/>
            <person name="Kautsar S.A."/>
            <person name="Yang D."/>
            <person name="Bader C.D."/>
            <person name="Teijaro C.N."/>
            <person name="Fluegel L."/>
            <person name="Davis C.M."/>
            <person name="Simpson J.R."/>
            <person name="Lauterbach L."/>
            <person name="Steele A.D."/>
            <person name="Gui C."/>
            <person name="Meng S."/>
            <person name="Li G."/>
            <person name="Viehrig K."/>
            <person name="Ye F."/>
            <person name="Su P."/>
            <person name="Kiefer A.F."/>
            <person name="Nichols A."/>
            <person name="Cepeda A.J."/>
            <person name="Yan W."/>
            <person name="Fan B."/>
            <person name="Jiang Y."/>
            <person name="Adhikari A."/>
            <person name="Zheng C.-J."/>
            <person name="Schuster L."/>
            <person name="Cowan T.M."/>
            <person name="Smanski M.J."/>
            <person name="Chevrette M.G."/>
            <person name="De Carvalho L.P.S."/>
            <person name="Shen B."/>
        </authorList>
    </citation>
    <scope>NUCLEOTIDE SEQUENCE [LARGE SCALE GENOMIC DNA]</scope>
    <source>
        <strain evidence="3 4">NPDC051599</strain>
    </source>
</reference>
<evidence type="ECO:0000313" key="4">
    <source>
        <dbReference type="Proteomes" id="UP001612415"/>
    </source>
</evidence>
<dbReference type="InterPro" id="IPR000182">
    <property type="entry name" value="GNAT_dom"/>
</dbReference>
<gene>
    <name evidence="3" type="ORF">ACIA8P_00790</name>
</gene>
<dbReference type="Pfam" id="PF13302">
    <property type="entry name" value="Acetyltransf_3"/>
    <property type="match status" value="1"/>
</dbReference>
<organism evidence="3 4">
    <name type="scientific">Streptomyces cellulosae</name>
    <dbReference type="NCBI Taxonomy" id="1968"/>
    <lineage>
        <taxon>Bacteria</taxon>
        <taxon>Bacillati</taxon>
        <taxon>Actinomycetota</taxon>
        <taxon>Actinomycetes</taxon>
        <taxon>Kitasatosporales</taxon>
        <taxon>Streptomycetaceae</taxon>
        <taxon>Streptomyces</taxon>
    </lineage>
</organism>
<feature type="domain" description="N-acetyltransferase" evidence="2">
    <location>
        <begin position="19"/>
        <end position="172"/>
    </location>
</feature>
<dbReference type="Gene3D" id="3.40.630.30">
    <property type="match status" value="1"/>
</dbReference>
<dbReference type="PANTHER" id="PTHR43441">
    <property type="entry name" value="RIBOSOMAL-PROTEIN-SERINE ACETYLTRANSFERASE"/>
    <property type="match status" value="1"/>
</dbReference>
<proteinExistence type="predicted"/>
<dbReference type="EC" id="2.3.-.-" evidence="3"/>
<dbReference type="PANTHER" id="PTHR43441:SF10">
    <property type="entry name" value="ACETYLTRANSFERASE"/>
    <property type="match status" value="1"/>
</dbReference>
<feature type="region of interest" description="Disordered" evidence="1">
    <location>
        <begin position="184"/>
        <end position="212"/>
    </location>
</feature>
<accession>A0ABW7XTY5</accession>
<protein>
    <submittedName>
        <fullName evidence="3">GNAT family N-acetyltransferase</fullName>
        <ecNumber evidence="3">2.3.-.-</ecNumber>
    </submittedName>
</protein>
<evidence type="ECO:0000313" key="3">
    <source>
        <dbReference type="EMBL" id="MFI5673198.1"/>
    </source>
</evidence>
<evidence type="ECO:0000256" key="1">
    <source>
        <dbReference type="SAM" id="MobiDB-lite"/>
    </source>
</evidence>
<dbReference type="GO" id="GO:0016746">
    <property type="term" value="F:acyltransferase activity"/>
    <property type="evidence" value="ECO:0007669"/>
    <property type="project" value="UniProtKB-KW"/>
</dbReference>
<dbReference type="InterPro" id="IPR051908">
    <property type="entry name" value="Ribosomal_N-acetyltransferase"/>
</dbReference>
<dbReference type="InterPro" id="IPR016181">
    <property type="entry name" value="Acyl_CoA_acyltransferase"/>
</dbReference>
<name>A0ABW7XTY5_STRCE</name>
<comment type="caution">
    <text evidence="3">The sequence shown here is derived from an EMBL/GenBank/DDBJ whole genome shotgun (WGS) entry which is preliminary data.</text>
</comment>
<keyword evidence="4" id="KW-1185">Reference proteome</keyword>
<keyword evidence="3" id="KW-0012">Acyltransferase</keyword>
<dbReference type="Proteomes" id="UP001612415">
    <property type="component" value="Unassembled WGS sequence"/>
</dbReference>
<sequence length="212" mass="23015">MDITAVRLEVAATPSAPALELRPWRPADATGLVAVFRGDEALRRWTSDGPHDVASALRWVREQRRLWSIGERFSFAVVATGDRGEGGRDQGESGRLLGHVVLKRGAPDSASAEVGYWAAAHARGRGVTPRALGALTEWAFDAFPPDEVARLDLLHQVDNTASCRVADKCGYTFDEVLPAAPPVFPLDGHRHVRRRGRPEGSRSGPPLADAER</sequence>
<dbReference type="RefSeq" id="WP_398654253.1">
    <property type="nucleotide sequence ID" value="NZ_JBITDC010000001.1"/>
</dbReference>